<keyword evidence="1" id="KW-0540">Nuclease</keyword>
<dbReference type="AlphaFoldDB" id="A0A1Y1SHW2"/>
<dbReference type="CDD" id="cd00840">
    <property type="entry name" value="MPP_Mre11_N"/>
    <property type="match status" value="1"/>
</dbReference>
<dbReference type="Gene3D" id="3.60.21.10">
    <property type="match status" value="1"/>
</dbReference>
<dbReference type="GO" id="GO:0004527">
    <property type="term" value="F:exonuclease activity"/>
    <property type="evidence" value="ECO:0007669"/>
    <property type="project" value="UniProtKB-KW"/>
</dbReference>
<sequence>MRLLRFQTVEKIAELAKDREVDFVVVAGDVLDDNALGKDALQQTSDALKAFGDIPVFLLPGNHDAGTEDCALLRLDLPSNVRVLHKREPISVAGGTLIPCPLTRRHESEDPTSWLPERGDDDGVRVAVAHGGIINFDDSADSETPNLIDAQSVIAKGFDYLALGDWHGLLNMGPRIWYSGAHEATRFKEKKPGYALVVDIESSGDEPKVEPVLVGQTYWNSIGVSFSDDSQVAMLRDRLNATPSISKTLVQLSLDGALSMGAREELDEFLEDYGQRVVFLRTSADNLHAQPTDDDLASMSAEGFLASALEELRQNTDPADEDAVRLMYRLQRKASDASA</sequence>
<evidence type="ECO:0000313" key="7">
    <source>
        <dbReference type="Proteomes" id="UP000192342"/>
    </source>
</evidence>
<keyword evidence="3" id="KW-0269">Exonuclease</keyword>
<dbReference type="PIRSF" id="PIRSF033093">
    <property type="entry name" value="UCP_ML1119"/>
    <property type="match status" value="1"/>
</dbReference>
<proteinExistence type="predicted"/>
<evidence type="ECO:0000259" key="5">
    <source>
        <dbReference type="Pfam" id="PF00149"/>
    </source>
</evidence>
<dbReference type="EMBL" id="AQQV01000001">
    <property type="protein sequence ID" value="ORE89263.1"/>
    <property type="molecule type" value="Genomic_DNA"/>
</dbReference>
<protein>
    <submittedName>
        <fullName evidence="6">Metallophosphoesterase</fullName>
    </submittedName>
</protein>
<organism evidence="6 7">
    <name type="scientific">Oceanococcus atlanticus</name>
    <dbReference type="NCBI Taxonomy" id="1317117"/>
    <lineage>
        <taxon>Bacteria</taxon>
        <taxon>Pseudomonadati</taxon>
        <taxon>Pseudomonadota</taxon>
        <taxon>Gammaproteobacteria</taxon>
        <taxon>Chromatiales</taxon>
        <taxon>Oceanococcaceae</taxon>
        <taxon>Oceanococcus</taxon>
    </lineage>
</organism>
<dbReference type="PANTHER" id="PTHR30337">
    <property type="entry name" value="COMPONENT OF ATP-DEPENDENT DSDNA EXONUCLEASE"/>
    <property type="match status" value="1"/>
</dbReference>
<keyword evidence="7" id="KW-1185">Reference proteome</keyword>
<dbReference type="InterPro" id="IPR050535">
    <property type="entry name" value="DNA_Repair-Maintenance_Comp"/>
</dbReference>
<feature type="region of interest" description="Disordered" evidence="4">
    <location>
        <begin position="101"/>
        <end position="120"/>
    </location>
</feature>
<evidence type="ECO:0000313" key="6">
    <source>
        <dbReference type="EMBL" id="ORE89263.1"/>
    </source>
</evidence>
<dbReference type="InterPro" id="IPR004843">
    <property type="entry name" value="Calcineurin-like_PHP"/>
</dbReference>
<evidence type="ECO:0000256" key="4">
    <source>
        <dbReference type="SAM" id="MobiDB-lite"/>
    </source>
</evidence>
<comment type="caution">
    <text evidence="6">The sequence shown here is derived from an EMBL/GenBank/DDBJ whole genome shotgun (WGS) entry which is preliminary data.</text>
</comment>
<dbReference type="SUPFAM" id="SSF56300">
    <property type="entry name" value="Metallo-dependent phosphatases"/>
    <property type="match status" value="1"/>
</dbReference>
<evidence type="ECO:0000256" key="1">
    <source>
        <dbReference type="ARBA" id="ARBA00022722"/>
    </source>
</evidence>
<dbReference type="STRING" id="1317117.ATO7_05270"/>
<gene>
    <name evidence="6" type="ORF">ATO7_05270</name>
</gene>
<dbReference type="InterPro" id="IPR041796">
    <property type="entry name" value="Mre11_N"/>
</dbReference>
<evidence type="ECO:0000256" key="2">
    <source>
        <dbReference type="ARBA" id="ARBA00022801"/>
    </source>
</evidence>
<dbReference type="Proteomes" id="UP000192342">
    <property type="component" value="Unassembled WGS sequence"/>
</dbReference>
<dbReference type="InterPro" id="IPR014577">
    <property type="entry name" value="UCP033093_metalloPase"/>
</dbReference>
<dbReference type="InterPro" id="IPR029052">
    <property type="entry name" value="Metallo-depent_PP-like"/>
</dbReference>
<accession>A0A1Y1SHW2</accession>
<feature type="domain" description="Calcineurin-like phosphoesterase" evidence="5">
    <location>
        <begin position="8"/>
        <end position="198"/>
    </location>
</feature>
<evidence type="ECO:0000256" key="3">
    <source>
        <dbReference type="ARBA" id="ARBA00022839"/>
    </source>
</evidence>
<dbReference type="Pfam" id="PF00149">
    <property type="entry name" value="Metallophos"/>
    <property type="match status" value="1"/>
</dbReference>
<name>A0A1Y1SHW2_9GAMM</name>
<reference evidence="6 7" key="1">
    <citation type="submission" date="2013-04" db="EMBL/GenBank/DDBJ databases">
        <title>Oceanococcus atlanticus 22II-S10r2 Genome Sequencing.</title>
        <authorList>
            <person name="Lai Q."/>
            <person name="Li G."/>
            <person name="Shao Z."/>
        </authorList>
    </citation>
    <scope>NUCLEOTIDE SEQUENCE [LARGE SCALE GENOMIC DNA]</scope>
    <source>
        <strain evidence="6 7">22II-S10r2</strain>
    </source>
</reference>
<keyword evidence="2" id="KW-0378">Hydrolase</keyword>
<dbReference type="PANTHER" id="PTHR30337:SF0">
    <property type="entry name" value="NUCLEASE SBCCD SUBUNIT D"/>
    <property type="match status" value="1"/>
</dbReference>